<keyword evidence="1" id="KW-0472">Membrane</keyword>
<evidence type="ECO:0000313" key="2">
    <source>
        <dbReference type="EMBL" id="MQM04761.1"/>
    </source>
</evidence>
<dbReference type="Proteomes" id="UP000652761">
    <property type="component" value="Unassembled WGS sequence"/>
</dbReference>
<keyword evidence="3" id="KW-1185">Reference proteome</keyword>
<comment type="caution">
    <text evidence="2">The sequence shown here is derived from an EMBL/GenBank/DDBJ whole genome shotgun (WGS) entry which is preliminary data.</text>
</comment>
<organism evidence="2 3">
    <name type="scientific">Colocasia esculenta</name>
    <name type="common">Wild taro</name>
    <name type="synonym">Arum esculentum</name>
    <dbReference type="NCBI Taxonomy" id="4460"/>
    <lineage>
        <taxon>Eukaryota</taxon>
        <taxon>Viridiplantae</taxon>
        <taxon>Streptophyta</taxon>
        <taxon>Embryophyta</taxon>
        <taxon>Tracheophyta</taxon>
        <taxon>Spermatophyta</taxon>
        <taxon>Magnoliopsida</taxon>
        <taxon>Liliopsida</taxon>
        <taxon>Araceae</taxon>
        <taxon>Aroideae</taxon>
        <taxon>Colocasieae</taxon>
        <taxon>Colocasia</taxon>
    </lineage>
</organism>
<proteinExistence type="predicted"/>
<dbReference type="AlphaFoldDB" id="A0A843WGM4"/>
<evidence type="ECO:0000256" key="1">
    <source>
        <dbReference type="SAM" id="Phobius"/>
    </source>
</evidence>
<feature type="transmembrane region" description="Helical" evidence="1">
    <location>
        <begin position="113"/>
        <end position="136"/>
    </location>
</feature>
<sequence>MAKSTDSERSWPILSRNRVESARLRSIHPDSTSSRPLPREAGPCLIESALVWPNPPGVVRLQADPARLGRLLRIPPYGGIGSHETAQTDSSVCAIAPSQPPSPLPPTPEVPSLATAATASSFFLSFFVLFSLFLLCKGPIDTYLYRSRSVKQPGIKQALKGVKATAKGAIKGIVKWILHAGVPGHLTIVFKAAKRPKRFWAPCVPKRLGARLSGA</sequence>
<gene>
    <name evidence="2" type="ORF">Taro_037562</name>
</gene>
<accession>A0A843WGM4</accession>
<keyword evidence="1" id="KW-1133">Transmembrane helix</keyword>
<feature type="non-terminal residue" evidence="2">
    <location>
        <position position="1"/>
    </location>
</feature>
<protein>
    <submittedName>
        <fullName evidence="2">Uncharacterized protein</fullName>
    </submittedName>
</protein>
<reference evidence="2" key="1">
    <citation type="submission" date="2017-07" db="EMBL/GenBank/DDBJ databases">
        <title>Taro Niue Genome Assembly and Annotation.</title>
        <authorList>
            <person name="Atibalentja N."/>
            <person name="Keating K."/>
            <person name="Fields C.J."/>
        </authorList>
    </citation>
    <scope>NUCLEOTIDE SEQUENCE</scope>
    <source>
        <strain evidence="2">Niue_2</strain>
        <tissue evidence="2">Leaf</tissue>
    </source>
</reference>
<dbReference type="EMBL" id="NMUH01003277">
    <property type="protein sequence ID" value="MQM04761.1"/>
    <property type="molecule type" value="Genomic_DNA"/>
</dbReference>
<keyword evidence="1" id="KW-0812">Transmembrane</keyword>
<name>A0A843WGM4_COLES</name>
<evidence type="ECO:0000313" key="3">
    <source>
        <dbReference type="Proteomes" id="UP000652761"/>
    </source>
</evidence>